<sequence length="199" mass="22094">MIGQLRGIILEKQPPYLLLEVSGVGYEIAAPLSIFQCLPDIGEEIVLYTHLVVREDAHTLYGFHNERDRRLFRALIKVNGVGPKLALTILSGVGLDEFVSCIIKQDIHQLIRIPGIGRKTAERLIIETKDALTSWQLNIISHNETNTPLASSTQDAISALIALGYKPKEAKRAINAVQEPELTSEDLIRQALKKIVARV</sequence>
<evidence type="ECO:0000313" key="8">
    <source>
        <dbReference type="EMBL" id="AKQ33277.1"/>
    </source>
</evidence>
<keyword evidence="8" id="KW-0347">Helicase</keyword>
<feature type="domain" description="Helix-hairpin-helix DNA-binding motif class 1" evidence="7">
    <location>
        <begin position="73"/>
        <end position="92"/>
    </location>
</feature>
<comment type="similarity">
    <text evidence="6">Belongs to the RuvA family.</text>
</comment>
<dbReference type="InterPro" id="IPR036267">
    <property type="entry name" value="RuvA_C_sf"/>
</dbReference>
<dbReference type="InterPro" id="IPR000085">
    <property type="entry name" value="RuvA"/>
</dbReference>
<dbReference type="SUPFAM" id="SSF50249">
    <property type="entry name" value="Nucleic acid-binding proteins"/>
    <property type="match status" value="1"/>
</dbReference>
<evidence type="ECO:0000256" key="2">
    <source>
        <dbReference type="ARBA" id="ARBA00022763"/>
    </source>
</evidence>
<comment type="subcellular location">
    <subcellularLocation>
        <location evidence="6">Cytoplasm</location>
    </subcellularLocation>
</comment>
<gene>
    <name evidence="6 8" type="primary">ruvA</name>
    <name evidence="8" type="ORF">CleRT_02890</name>
</gene>
<reference evidence="8 9" key="1">
    <citation type="journal article" date="2015" name="Genome Biol. Evol.">
        <title>Distinctive Genome Reduction Rates Revealed by Genomic Analyses of Two Coxiella-Like Endosymbionts in Ticks.</title>
        <authorList>
            <person name="Gottlieb Y."/>
            <person name="Lalzar I."/>
            <person name="Klasson L."/>
        </authorList>
    </citation>
    <scope>NUCLEOTIDE SEQUENCE [LARGE SCALE GENOMIC DNA]</scope>
    <source>
        <strain evidence="8 9">CRt</strain>
    </source>
</reference>
<dbReference type="NCBIfam" id="TIGR00084">
    <property type="entry name" value="ruvA"/>
    <property type="match status" value="1"/>
</dbReference>
<dbReference type="CDD" id="cd14332">
    <property type="entry name" value="UBA_RuvA_C"/>
    <property type="match status" value="1"/>
</dbReference>
<feature type="domain" description="Helix-hairpin-helix DNA-binding motif class 1" evidence="7">
    <location>
        <begin position="108"/>
        <end position="127"/>
    </location>
</feature>
<dbReference type="InterPro" id="IPR010994">
    <property type="entry name" value="RuvA_2-like"/>
</dbReference>
<name>A0ABN4HNT4_9COXI</name>
<evidence type="ECO:0000313" key="9">
    <source>
        <dbReference type="Proteomes" id="UP000063965"/>
    </source>
</evidence>
<proteinExistence type="inferred from homology"/>
<dbReference type="InterPro" id="IPR003583">
    <property type="entry name" value="Hlx-hairpin-Hlx_DNA-bd_motif"/>
</dbReference>
<keyword evidence="8" id="KW-0378">Hydrolase</keyword>
<dbReference type="GO" id="GO:0004386">
    <property type="term" value="F:helicase activity"/>
    <property type="evidence" value="ECO:0007669"/>
    <property type="project" value="UniProtKB-KW"/>
</dbReference>
<dbReference type="Pfam" id="PF14520">
    <property type="entry name" value="HHH_5"/>
    <property type="match status" value="1"/>
</dbReference>
<evidence type="ECO:0000259" key="7">
    <source>
        <dbReference type="SMART" id="SM00278"/>
    </source>
</evidence>
<keyword evidence="1 6" id="KW-0963">Cytoplasm</keyword>
<dbReference type="HAMAP" id="MF_00031">
    <property type="entry name" value="DNA_HJ_migration_RuvA"/>
    <property type="match status" value="1"/>
</dbReference>
<keyword evidence="8" id="KW-0547">Nucleotide-binding</keyword>
<dbReference type="Proteomes" id="UP000063965">
    <property type="component" value="Chromosome"/>
</dbReference>
<evidence type="ECO:0000256" key="1">
    <source>
        <dbReference type="ARBA" id="ARBA00022490"/>
    </source>
</evidence>
<dbReference type="Pfam" id="PF01330">
    <property type="entry name" value="RuvA_N"/>
    <property type="match status" value="1"/>
</dbReference>
<dbReference type="SMART" id="SM00278">
    <property type="entry name" value="HhH1"/>
    <property type="match status" value="2"/>
</dbReference>
<evidence type="ECO:0000256" key="3">
    <source>
        <dbReference type="ARBA" id="ARBA00023125"/>
    </source>
</evidence>
<evidence type="ECO:0000256" key="4">
    <source>
        <dbReference type="ARBA" id="ARBA00023172"/>
    </source>
</evidence>
<comment type="function">
    <text evidence="6">The RuvA-RuvB-RuvC complex processes Holliday junction (HJ) DNA during genetic recombination and DNA repair, while the RuvA-RuvB complex plays an important role in the rescue of blocked DNA replication forks via replication fork reversal (RFR). RuvA specifically binds to HJ cruciform DNA, conferring on it an open structure. The RuvB hexamer acts as an ATP-dependent pump, pulling dsDNA into and through the RuvAB complex. HJ branch migration allows RuvC to scan DNA until it finds its consensus sequence, where it cleaves and resolves the cruciform DNA.</text>
</comment>
<keyword evidence="9" id="KW-1185">Reference proteome</keyword>
<evidence type="ECO:0000256" key="6">
    <source>
        <dbReference type="HAMAP-Rule" id="MF_00031"/>
    </source>
</evidence>
<dbReference type="Pfam" id="PF07499">
    <property type="entry name" value="RuvA_C"/>
    <property type="match status" value="1"/>
</dbReference>
<dbReference type="SUPFAM" id="SSF47781">
    <property type="entry name" value="RuvA domain 2-like"/>
    <property type="match status" value="1"/>
</dbReference>
<comment type="subunit">
    <text evidence="6">Homotetramer. Forms an RuvA(8)-RuvB(12)-Holliday junction (HJ) complex. HJ DNA is sandwiched between 2 RuvA tetramers; dsDNA enters through RuvA and exits via RuvB. An RuvB hexamer assembles on each DNA strand where it exits the tetramer. Each RuvB hexamer is contacted by two RuvA subunits (via domain III) on 2 adjacent RuvB subunits; this complex drives branch migration. In the full resolvosome a probable DNA-RuvA(4)-RuvB(12)-RuvC(2) complex forms which resolves the HJ.</text>
</comment>
<organism evidence="8 9">
    <name type="scientific">Candidatus Coxiella mudrowiae</name>
    <dbReference type="NCBI Taxonomy" id="2054173"/>
    <lineage>
        <taxon>Bacteria</taxon>
        <taxon>Pseudomonadati</taxon>
        <taxon>Pseudomonadota</taxon>
        <taxon>Gammaproteobacteria</taxon>
        <taxon>Legionellales</taxon>
        <taxon>Coxiellaceae</taxon>
        <taxon>Coxiella</taxon>
    </lineage>
</organism>
<dbReference type="RefSeq" id="WP_048874927.1">
    <property type="nucleotide sequence ID" value="NZ_CP011126.1"/>
</dbReference>
<keyword evidence="3 6" id="KW-0238">DNA-binding</keyword>
<feature type="region of interest" description="Domain I" evidence="6">
    <location>
        <begin position="1"/>
        <end position="64"/>
    </location>
</feature>
<accession>A0ABN4HNT4</accession>
<comment type="caution">
    <text evidence="6">Lacks conserved residue(s) required for the propagation of feature annotation.</text>
</comment>
<dbReference type="SUPFAM" id="SSF46929">
    <property type="entry name" value="DNA helicase RuvA subunit, C-terminal domain"/>
    <property type="match status" value="1"/>
</dbReference>
<keyword evidence="4 6" id="KW-0233">DNA recombination</keyword>
<dbReference type="Gene3D" id="2.40.50.140">
    <property type="entry name" value="Nucleic acid-binding proteins"/>
    <property type="match status" value="1"/>
</dbReference>
<dbReference type="InterPro" id="IPR012340">
    <property type="entry name" value="NA-bd_OB-fold"/>
</dbReference>
<evidence type="ECO:0000256" key="5">
    <source>
        <dbReference type="ARBA" id="ARBA00023204"/>
    </source>
</evidence>
<dbReference type="Gene3D" id="1.10.8.10">
    <property type="entry name" value="DNA helicase RuvA subunit, C-terminal domain"/>
    <property type="match status" value="1"/>
</dbReference>
<comment type="domain">
    <text evidence="6">Has three domains with a flexible linker between the domains II and III and assumes an 'L' shape. Domain III is highly mobile and contacts RuvB.</text>
</comment>
<keyword evidence="5 6" id="KW-0234">DNA repair</keyword>
<keyword evidence="2 6" id="KW-0227">DNA damage</keyword>
<dbReference type="EMBL" id="CP011126">
    <property type="protein sequence ID" value="AKQ33277.1"/>
    <property type="molecule type" value="Genomic_DNA"/>
</dbReference>
<dbReference type="Gene3D" id="1.10.150.20">
    <property type="entry name" value="5' to 3' exonuclease, C-terminal subdomain"/>
    <property type="match status" value="1"/>
</dbReference>
<dbReference type="InterPro" id="IPR011114">
    <property type="entry name" value="RuvA_C"/>
</dbReference>
<keyword evidence="8" id="KW-0067">ATP-binding</keyword>
<dbReference type="InterPro" id="IPR013849">
    <property type="entry name" value="DNA_helicase_Holl-junc_RuvA_I"/>
</dbReference>
<feature type="region of interest" description="Domain III" evidence="6">
    <location>
        <begin position="150"/>
        <end position="199"/>
    </location>
</feature>
<protein>
    <recommendedName>
        <fullName evidence="6">Holliday junction branch migration complex subunit RuvA</fullName>
    </recommendedName>
</protein>